<accession>A0A3G4ZZT6</accession>
<name>A0A3G4ZZT6_9VIRU</name>
<protein>
    <submittedName>
        <fullName evidence="1">Uncharacterized protein</fullName>
    </submittedName>
</protein>
<reference evidence="1" key="1">
    <citation type="submission" date="2018-10" db="EMBL/GenBank/DDBJ databases">
        <title>Hidden diversity of soil giant viruses.</title>
        <authorList>
            <person name="Schulz F."/>
            <person name="Alteio L."/>
            <person name="Goudeau D."/>
            <person name="Ryan E.M."/>
            <person name="Malmstrom R.R."/>
            <person name="Blanchard J."/>
            <person name="Woyke T."/>
        </authorList>
    </citation>
    <scope>NUCLEOTIDE SEQUENCE</scope>
    <source>
        <strain evidence="1">HAV1</strain>
    </source>
</reference>
<sequence>MNPKCFGLLVDKEMQDCSGNLFEMLEYSVNFGGLKMTYDIVEKFFVKGLFVDNLEKYNLKYDDNIYYMFHSNAIEIKVGSGKKKKEGFCGEYVGKMLCDDKMALLIKFREMFSRDDIEIDEIKKYMGQHSLVPDQYCYEKILLMGADDDSYSNYENEYSVENGKVVDNAPISRIINWLENDYGFKPTVIVLKYFEENYFRLFDKYFASDKDAHHASNSDWKKLFVV</sequence>
<proteinExistence type="predicted"/>
<organism evidence="1">
    <name type="scientific">Harvfovirus sp</name>
    <dbReference type="NCBI Taxonomy" id="2487768"/>
    <lineage>
        <taxon>Viruses</taxon>
        <taxon>Varidnaviria</taxon>
        <taxon>Bamfordvirae</taxon>
        <taxon>Nucleocytoviricota</taxon>
        <taxon>Megaviricetes</taxon>
        <taxon>Imitervirales</taxon>
        <taxon>Mimiviridae</taxon>
        <taxon>Klosneuvirinae</taxon>
    </lineage>
</organism>
<evidence type="ECO:0000313" key="1">
    <source>
        <dbReference type="EMBL" id="AYV80428.1"/>
    </source>
</evidence>
<dbReference type="EMBL" id="MK072243">
    <property type="protein sequence ID" value="AYV80428.1"/>
    <property type="molecule type" value="Genomic_DNA"/>
</dbReference>
<gene>
    <name evidence="1" type="ORF">Harvfovirus1_53</name>
</gene>